<name>A0A3Q8X5T0_9BACL</name>
<protein>
    <submittedName>
        <fullName evidence="2">Uncharacterized protein</fullName>
    </submittedName>
</protein>
<evidence type="ECO:0000313" key="2">
    <source>
        <dbReference type="EMBL" id="AZN41188.1"/>
    </source>
</evidence>
<dbReference type="GO" id="GO:0009847">
    <property type="term" value="P:spore germination"/>
    <property type="evidence" value="ECO:0007669"/>
    <property type="project" value="InterPro"/>
</dbReference>
<organism evidence="2 3">
    <name type="scientific">Paenibacillus albus</name>
    <dbReference type="NCBI Taxonomy" id="2495582"/>
    <lineage>
        <taxon>Bacteria</taxon>
        <taxon>Bacillati</taxon>
        <taxon>Bacillota</taxon>
        <taxon>Bacilli</taxon>
        <taxon>Bacillales</taxon>
        <taxon>Paenibacillaceae</taxon>
        <taxon>Paenibacillus</taxon>
    </lineage>
</organism>
<keyword evidence="1" id="KW-0812">Transmembrane</keyword>
<dbReference type="GO" id="GO:0016020">
    <property type="term" value="C:membrane"/>
    <property type="evidence" value="ECO:0007669"/>
    <property type="project" value="InterPro"/>
</dbReference>
<dbReference type="InterPro" id="IPR004761">
    <property type="entry name" value="Spore_GerAB"/>
</dbReference>
<feature type="transmembrane region" description="Helical" evidence="1">
    <location>
        <begin position="80"/>
        <end position="98"/>
    </location>
</feature>
<accession>A0A3Q8X5T0</accession>
<feature type="transmembrane region" description="Helical" evidence="1">
    <location>
        <begin position="39"/>
        <end position="60"/>
    </location>
</feature>
<keyword evidence="3" id="KW-1185">Reference proteome</keyword>
<keyword evidence="1" id="KW-1133">Transmembrane helix</keyword>
<dbReference type="EMBL" id="CP034437">
    <property type="protein sequence ID" value="AZN41188.1"/>
    <property type="molecule type" value="Genomic_DNA"/>
</dbReference>
<feature type="transmembrane region" description="Helical" evidence="1">
    <location>
        <begin position="12"/>
        <end position="33"/>
    </location>
</feature>
<dbReference type="Proteomes" id="UP000272528">
    <property type="component" value="Chromosome"/>
</dbReference>
<dbReference type="OrthoDB" id="1891864at2"/>
<sequence length="100" mass="11150">MNHRKISIVQTCLLLMLTTAMSNQVLVIPLLLASTGRDAWISVLLTIVPGLCIFAIIAFIMKTTSQAPLIPWIKQHFGRFMALIVGISFSFTYSRTALLR</sequence>
<evidence type="ECO:0000313" key="3">
    <source>
        <dbReference type="Proteomes" id="UP000272528"/>
    </source>
</evidence>
<reference evidence="3" key="1">
    <citation type="submission" date="2018-12" db="EMBL/GenBank/DDBJ databases">
        <title>Genome sequence of Peanibacillus sp.</title>
        <authorList>
            <person name="Subramani G."/>
            <person name="Srinivasan S."/>
            <person name="Kim M.K."/>
        </authorList>
    </citation>
    <scope>NUCLEOTIDE SEQUENCE [LARGE SCALE GENOMIC DNA]</scope>
    <source>
        <strain evidence="3">18JY67-1</strain>
    </source>
</reference>
<dbReference type="AlphaFoldDB" id="A0A3Q8X5T0"/>
<evidence type="ECO:0000256" key="1">
    <source>
        <dbReference type="SAM" id="Phobius"/>
    </source>
</evidence>
<keyword evidence="1" id="KW-0472">Membrane</keyword>
<proteinExistence type="predicted"/>
<dbReference type="Pfam" id="PF03845">
    <property type="entry name" value="Spore_permease"/>
    <property type="match status" value="1"/>
</dbReference>
<gene>
    <name evidence="2" type="ORF">EJC50_17055</name>
</gene>
<dbReference type="KEGG" id="palb:EJC50_17055"/>